<dbReference type="PANTHER" id="PTHR34580">
    <property type="match status" value="1"/>
</dbReference>
<dbReference type="InterPro" id="IPR026881">
    <property type="entry name" value="WYL_dom"/>
</dbReference>
<dbReference type="PANTHER" id="PTHR34580:SF9">
    <property type="entry name" value="SLL5097 PROTEIN"/>
    <property type="match status" value="1"/>
</dbReference>
<dbReference type="Pfam" id="PF13280">
    <property type="entry name" value="WYL"/>
    <property type="match status" value="1"/>
</dbReference>
<evidence type="ECO:0000259" key="1">
    <source>
        <dbReference type="Pfam" id="PF13280"/>
    </source>
</evidence>
<keyword evidence="4" id="KW-1185">Reference proteome</keyword>
<dbReference type="OrthoDB" id="43316at2"/>
<sequence>MATNKNAVLRYNILDHCFSNFYKKYFIEDLISVCGEKLTEHFGYEMSVSRRTILEDIKFMKSAAGYDAPIISIADGKKVYYRYEEEDFSILKKPLTEREKLALSEVLNSISRIKNLPGLVGMETVQTKIYSVLDITKDERKIISFQENEFLVGVENLSPLYQHISHKNTLKIEYRSFRSDQNIFIDFSPQFLKQYNNRWFLFGENHEKEAVQNLALDRIKSIAINNESYREAIIDYDEYFDDIIGVTDIATHTPIQVKIEISEESLPYIKTKPLHGSQKIKGNLLTLYVKHNYELESLLLSFGDKIKILEPEYLVETLKERIQKQFALYF</sequence>
<name>A0A1E5UDE6_9FLAO</name>
<evidence type="ECO:0000259" key="2">
    <source>
        <dbReference type="Pfam" id="PF25583"/>
    </source>
</evidence>
<dbReference type="Pfam" id="PF25583">
    <property type="entry name" value="WCX"/>
    <property type="match status" value="1"/>
</dbReference>
<proteinExistence type="predicted"/>
<feature type="domain" description="WYL" evidence="1">
    <location>
        <begin position="155"/>
        <end position="223"/>
    </location>
</feature>
<dbReference type="AlphaFoldDB" id="A0A1E5UDE6"/>
<dbReference type="InterPro" id="IPR057727">
    <property type="entry name" value="WCX_dom"/>
</dbReference>
<evidence type="ECO:0000313" key="3">
    <source>
        <dbReference type="EMBL" id="OEL10807.1"/>
    </source>
</evidence>
<dbReference type="RefSeq" id="WP_069799105.1">
    <property type="nucleotide sequence ID" value="NZ_CP034157.1"/>
</dbReference>
<dbReference type="InterPro" id="IPR051534">
    <property type="entry name" value="CBASS_pafABC_assoc_protein"/>
</dbReference>
<dbReference type="Proteomes" id="UP000095601">
    <property type="component" value="Unassembled WGS sequence"/>
</dbReference>
<dbReference type="PATRIC" id="fig|237258.4.peg.200"/>
<accession>A0A1E5UDE6</accession>
<reference evidence="3 4" key="1">
    <citation type="submission" date="2016-09" db="EMBL/GenBank/DDBJ databases">
        <authorList>
            <person name="Capua I."/>
            <person name="De Benedictis P."/>
            <person name="Joannis T."/>
            <person name="Lombin L.H."/>
            <person name="Cattoli G."/>
        </authorList>
    </citation>
    <scope>NUCLEOTIDE SEQUENCE [LARGE SCALE GENOMIC DNA]</scope>
    <source>
        <strain evidence="3 4">NRS-1</strain>
    </source>
</reference>
<organism evidence="3 4">
    <name type="scientific">Cloacibacterium normanense</name>
    <dbReference type="NCBI Taxonomy" id="237258"/>
    <lineage>
        <taxon>Bacteria</taxon>
        <taxon>Pseudomonadati</taxon>
        <taxon>Bacteroidota</taxon>
        <taxon>Flavobacteriia</taxon>
        <taxon>Flavobacteriales</taxon>
        <taxon>Weeksellaceae</taxon>
    </lineage>
</organism>
<dbReference type="STRING" id="237258.SAMN04489756_1074"/>
<comment type="caution">
    <text evidence="3">The sequence shown here is derived from an EMBL/GenBank/DDBJ whole genome shotgun (WGS) entry which is preliminary data.</text>
</comment>
<evidence type="ECO:0000313" key="4">
    <source>
        <dbReference type="Proteomes" id="UP000095601"/>
    </source>
</evidence>
<dbReference type="PROSITE" id="PS52050">
    <property type="entry name" value="WYL"/>
    <property type="match status" value="1"/>
</dbReference>
<dbReference type="KEGG" id="cnr:EB819_05875"/>
<gene>
    <name evidence="3" type="ORF">BHF72_0002</name>
</gene>
<dbReference type="EMBL" id="MKGI01000071">
    <property type="protein sequence ID" value="OEL10807.1"/>
    <property type="molecule type" value="Genomic_DNA"/>
</dbReference>
<feature type="domain" description="WCX" evidence="2">
    <location>
        <begin position="254"/>
        <end position="324"/>
    </location>
</feature>
<protein>
    <submittedName>
        <fullName evidence="3">WYL domain protein</fullName>
    </submittedName>
</protein>